<dbReference type="PROSITE" id="PS51257">
    <property type="entry name" value="PROKAR_LIPOPROTEIN"/>
    <property type="match status" value="1"/>
</dbReference>
<dbReference type="RefSeq" id="WP_377567324.1">
    <property type="nucleotide sequence ID" value="NZ_JBHTJZ010000059.1"/>
</dbReference>
<organism evidence="3 4">
    <name type="scientific">Paenibacillus chungangensis</name>
    <dbReference type="NCBI Taxonomy" id="696535"/>
    <lineage>
        <taxon>Bacteria</taxon>
        <taxon>Bacillati</taxon>
        <taxon>Bacillota</taxon>
        <taxon>Bacilli</taxon>
        <taxon>Bacillales</taxon>
        <taxon>Paenibacillaceae</taxon>
        <taxon>Paenibacillus</taxon>
    </lineage>
</organism>
<protein>
    <submittedName>
        <fullName evidence="3">Uncharacterized protein</fullName>
    </submittedName>
</protein>
<keyword evidence="4" id="KW-1185">Reference proteome</keyword>
<accession>A0ABW3HVR8</accession>
<reference evidence="4" key="1">
    <citation type="journal article" date="2019" name="Int. J. Syst. Evol. Microbiol.">
        <title>The Global Catalogue of Microorganisms (GCM) 10K type strain sequencing project: providing services to taxonomists for standard genome sequencing and annotation.</title>
        <authorList>
            <consortium name="The Broad Institute Genomics Platform"/>
            <consortium name="The Broad Institute Genome Sequencing Center for Infectious Disease"/>
            <person name="Wu L."/>
            <person name="Ma J."/>
        </authorList>
    </citation>
    <scope>NUCLEOTIDE SEQUENCE [LARGE SCALE GENOMIC DNA]</scope>
    <source>
        <strain evidence="4">CCUG 59129</strain>
    </source>
</reference>
<keyword evidence="2" id="KW-0732">Signal</keyword>
<evidence type="ECO:0000313" key="3">
    <source>
        <dbReference type="EMBL" id="MFD0961601.1"/>
    </source>
</evidence>
<feature type="compositionally biased region" description="Low complexity" evidence="1">
    <location>
        <begin position="29"/>
        <end position="63"/>
    </location>
</feature>
<name>A0ABW3HVR8_9BACL</name>
<evidence type="ECO:0000313" key="4">
    <source>
        <dbReference type="Proteomes" id="UP001596989"/>
    </source>
</evidence>
<feature type="signal peptide" evidence="2">
    <location>
        <begin position="1"/>
        <end position="21"/>
    </location>
</feature>
<comment type="caution">
    <text evidence="3">The sequence shown here is derived from an EMBL/GenBank/DDBJ whole genome shotgun (WGS) entry which is preliminary data.</text>
</comment>
<evidence type="ECO:0000256" key="2">
    <source>
        <dbReference type="SAM" id="SignalP"/>
    </source>
</evidence>
<dbReference type="EMBL" id="JBHTJZ010000059">
    <property type="protein sequence ID" value="MFD0961601.1"/>
    <property type="molecule type" value="Genomic_DNA"/>
</dbReference>
<feature type="chain" id="PRO_5047541107" evidence="2">
    <location>
        <begin position="22"/>
        <end position="226"/>
    </location>
</feature>
<dbReference type="Proteomes" id="UP001596989">
    <property type="component" value="Unassembled WGS sequence"/>
</dbReference>
<gene>
    <name evidence="3" type="ORF">ACFQ2I_19820</name>
</gene>
<feature type="region of interest" description="Disordered" evidence="1">
    <location>
        <begin position="23"/>
        <end position="63"/>
    </location>
</feature>
<proteinExistence type="predicted"/>
<evidence type="ECO:0000256" key="1">
    <source>
        <dbReference type="SAM" id="MobiDB-lite"/>
    </source>
</evidence>
<sequence>MKKWLVIALSTLILAAGCSNANGNDEQGAQSESPSTPAATATPAPPASTQEPVTTTEEPQVAATSEEAAAALIAALKESDLVTLQSYIHPEKGLLFSPYVHIDTDTAQVFQREELPDMEDATEYGWGEYDGIGDPIELTFKQYYEKFVYNQDFMNAEEIGWDEIKGSGNSIPNIKDVYPDSYLVDYYFSGFNEEFEGMDWESLILVLEEYNGGWFIVAIAHSQWTI</sequence>